<dbReference type="CDD" id="cd18038">
    <property type="entry name" value="DEXXQc_Helz-like"/>
    <property type="match status" value="1"/>
</dbReference>
<keyword evidence="8" id="KW-0943">RNA-mediated gene silencing</keyword>
<dbReference type="EMBL" id="JAAOIC020000043">
    <property type="protein sequence ID" value="KAG8038438.1"/>
    <property type="molecule type" value="Genomic_DNA"/>
</dbReference>
<accession>A0A8J5R4M6</accession>
<reference evidence="12" key="2">
    <citation type="submission" date="2021-04" db="EMBL/GenBank/DDBJ databases">
        <title>Genome-wide patterns of bracovirus chromosomal integration into multiple host tissues during parasitism.</title>
        <authorList>
            <person name="Chebbi M.A.C."/>
        </authorList>
    </citation>
    <scope>NUCLEOTIDE SEQUENCE</scope>
    <source>
        <tissue evidence="12">Whole body</tissue>
    </source>
</reference>
<dbReference type="GO" id="GO:0005694">
    <property type="term" value="C:chromosome"/>
    <property type="evidence" value="ECO:0007669"/>
    <property type="project" value="UniProtKB-ARBA"/>
</dbReference>
<dbReference type="GO" id="GO:0003723">
    <property type="term" value="F:RNA binding"/>
    <property type="evidence" value="ECO:0007669"/>
    <property type="project" value="InterPro"/>
</dbReference>
<name>A0A8J5R4M6_9HYME</name>
<evidence type="ECO:0000256" key="2">
    <source>
        <dbReference type="ARBA" id="ARBA00012552"/>
    </source>
</evidence>
<dbReference type="Proteomes" id="UP000729913">
    <property type="component" value="Unassembled WGS sequence"/>
</dbReference>
<dbReference type="Pfam" id="PF13087">
    <property type="entry name" value="AAA_12"/>
    <property type="match status" value="1"/>
</dbReference>
<keyword evidence="7" id="KW-0067">ATP-binding</keyword>
<evidence type="ECO:0000256" key="8">
    <source>
        <dbReference type="ARBA" id="ARBA00023158"/>
    </source>
</evidence>
<dbReference type="InterPro" id="IPR047187">
    <property type="entry name" value="SF1_C_Upf1"/>
</dbReference>
<dbReference type="GO" id="GO:0005737">
    <property type="term" value="C:cytoplasm"/>
    <property type="evidence" value="ECO:0007669"/>
    <property type="project" value="UniProtKB-SubCell"/>
</dbReference>
<evidence type="ECO:0000256" key="9">
    <source>
        <dbReference type="ARBA" id="ARBA00047984"/>
    </source>
</evidence>
<dbReference type="GO" id="GO:0016787">
    <property type="term" value="F:hydrolase activity"/>
    <property type="evidence" value="ECO:0007669"/>
    <property type="project" value="UniProtKB-KW"/>
</dbReference>
<dbReference type="InterPro" id="IPR041679">
    <property type="entry name" value="DNA2/NAM7-like_C"/>
</dbReference>
<evidence type="ECO:0000256" key="7">
    <source>
        <dbReference type="ARBA" id="ARBA00022840"/>
    </source>
</evidence>
<feature type="region of interest" description="Disordered" evidence="10">
    <location>
        <begin position="771"/>
        <end position="793"/>
    </location>
</feature>
<dbReference type="PANTHER" id="PTHR45418:SF1">
    <property type="entry name" value="CANCER_TESTIS ANTIGEN 55"/>
    <property type="match status" value="1"/>
</dbReference>
<dbReference type="InterPro" id="IPR041677">
    <property type="entry name" value="DNA2/NAM7_AAA_11"/>
</dbReference>
<evidence type="ECO:0000256" key="6">
    <source>
        <dbReference type="ARBA" id="ARBA00022806"/>
    </source>
</evidence>
<dbReference type="GO" id="GO:0032574">
    <property type="term" value="F:5'-3' RNA helicase activity"/>
    <property type="evidence" value="ECO:0007669"/>
    <property type="project" value="InterPro"/>
</dbReference>
<dbReference type="InterPro" id="IPR049080">
    <property type="entry name" value="MOV-10-like_beta-barrel"/>
</dbReference>
<dbReference type="GO" id="GO:0005524">
    <property type="term" value="F:ATP binding"/>
    <property type="evidence" value="ECO:0007669"/>
    <property type="project" value="UniProtKB-KW"/>
</dbReference>
<proteinExistence type="predicted"/>
<comment type="caution">
    <text evidence="12">The sequence shown here is derived from an EMBL/GenBank/DDBJ whole genome shotgun (WGS) entry which is preliminary data.</text>
</comment>
<dbReference type="GO" id="GO:0031047">
    <property type="term" value="P:regulatory ncRNA-mediated gene silencing"/>
    <property type="evidence" value="ECO:0007669"/>
    <property type="project" value="UniProtKB-KW"/>
</dbReference>
<evidence type="ECO:0000313" key="13">
    <source>
        <dbReference type="Proteomes" id="UP000729913"/>
    </source>
</evidence>
<organism evidence="12 13">
    <name type="scientific">Cotesia typhae</name>
    <dbReference type="NCBI Taxonomy" id="2053667"/>
    <lineage>
        <taxon>Eukaryota</taxon>
        <taxon>Metazoa</taxon>
        <taxon>Ecdysozoa</taxon>
        <taxon>Arthropoda</taxon>
        <taxon>Hexapoda</taxon>
        <taxon>Insecta</taxon>
        <taxon>Pterygota</taxon>
        <taxon>Neoptera</taxon>
        <taxon>Endopterygota</taxon>
        <taxon>Hymenoptera</taxon>
        <taxon>Apocrita</taxon>
        <taxon>Ichneumonoidea</taxon>
        <taxon>Braconidae</taxon>
        <taxon>Microgastrinae</taxon>
        <taxon>Cotesia</taxon>
    </lineage>
</organism>
<evidence type="ECO:0000256" key="1">
    <source>
        <dbReference type="ARBA" id="ARBA00004496"/>
    </source>
</evidence>
<keyword evidence="4" id="KW-0547">Nucleotide-binding</keyword>
<dbReference type="SMART" id="SM00382">
    <property type="entry name" value="AAA"/>
    <property type="match status" value="1"/>
</dbReference>
<dbReference type="InterPro" id="IPR003593">
    <property type="entry name" value="AAA+_ATPase"/>
</dbReference>
<evidence type="ECO:0000256" key="3">
    <source>
        <dbReference type="ARBA" id="ARBA00022490"/>
    </source>
</evidence>
<dbReference type="EC" id="3.6.4.13" evidence="2"/>
<keyword evidence="5" id="KW-0378">Hydrolase</keyword>
<comment type="catalytic activity">
    <reaction evidence="9">
        <text>ATP + H2O = ADP + phosphate + H(+)</text>
        <dbReference type="Rhea" id="RHEA:13065"/>
        <dbReference type="ChEBI" id="CHEBI:15377"/>
        <dbReference type="ChEBI" id="CHEBI:15378"/>
        <dbReference type="ChEBI" id="CHEBI:30616"/>
        <dbReference type="ChEBI" id="CHEBI:43474"/>
        <dbReference type="ChEBI" id="CHEBI:456216"/>
        <dbReference type="EC" id="3.6.4.13"/>
    </reaction>
</comment>
<protein>
    <recommendedName>
        <fullName evidence="2">RNA helicase</fullName>
        <ecNumber evidence="2">3.6.4.13</ecNumber>
    </recommendedName>
</protein>
<dbReference type="Pfam" id="PF13086">
    <property type="entry name" value="AAA_11"/>
    <property type="match status" value="1"/>
</dbReference>
<dbReference type="OrthoDB" id="6513042at2759"/>
<dbReference type="FunFam" id="3.40.50.300:FF:000326">
    <property type="entry name" value="P-loop containing nucleoside triphosphate hydrolase"/>
    <property type="match status" value="1"/>
</dbReference>
<keyword evidence="13" id="KW-1185">Reference proteome</keyword>
<keyword evidence="6" id="KW-0347">Helicase</keyword>
<evidence type="ECO:0000256" key="5">
    <source>
        <dbReference type="ARBA" id="ARBA00022801"/>
    </source>
</evidence>
<evidence type="ECO:0000259" key="11">
    <source>
        <dbReference type="SMART" id="SM00382"/>
    </source>
</evidence>
<gene>
    <name evidence="12" type="ORF">G9C98_006134</name>
</gene>
<feature type="domain" description="AAA+ ATPase" evidence="11">
    <location>
        <begin position="255"/>
        <end position="450"/>
    </location>
</feature>
<dbReference type="InterPro" id="IPR026122">
    <property type="entry name" value="MOV-10/SDE3_DEXXQ/H-box"/>
</dbReference>
<dbReference type="PANTHER" id="PTHR45418">
    <property type="entry name" value="CANCER/TESTIS ANTIGEN 55"/>
    <property type="match status" value="1"/>
</dbReference>
<evidence type="ECO:0000256" key="10">
    <source>
        <dbReference type="SAM" id="MobiDB-lite"/>
    </source>
</evidence>
<dbReference type="AlphaFoldDB" id="A0A8J5R4M6"/>
<evidence type="ECO:0000256" key="4">
    <source>
        <dbReference type="ARBA" id="ARBA00022741"/>
    </source>
</evidence>
<dbReference type="CDD" id="cd18808">
    <property type="entry name" value="SF1_C_Upf1"/>
    <property type="match status" value="1"/>
</dbReference>
<comment type="subcellular location">
    <subcellularLocation>
        <location evidence="1">Cytoplasm</location>
    </subcellularLocation>
</comment>
<reference evidence="12" key="1">
    <citation type="submission" date="2020-03" db="EMBL/GenBank/DDBJ databases">
        <authorList>
            <person name="Chebbi M.A."/>
            <person name="Drezen J.M."/>
        </authorList>
    </citation>
    <scope>NUCLEOTIDE SEQUENCE</scope>
    <source>
        <tissue evidence="12">Whole body</tissue>
    </source>
</reference>
<sequence length="834" mass="96163">MEHWNQDQNNIEDLIKTKSSKDCIDGLPLFSMGGAFIPVQLSEVLDKKIKPFSGMTEIHAQYYAIVSGIASFDYNKLNEQNYWYFWKLLLYIEYHQCLKDMHKYSLFNQRLERSQKKPDEFLVAVPGLLEDRPSLKEFDQIDLMQANGKNHCVGIVTHVGQDYVSVNVPLSFRKIYTQDQLFNIVFHIDDWTAKCWNYILDTVDKENITSMLFPTSQSSSYVIGDNKKIKWINKSIEKNPEQQQAVLNILNKTSHTAPYILFGPPGTGKTSTLVETICQIMKKNSSTKILICTPSNAAADEIAERLLKNLGFVEDDFMYRMYSSSRSSDDVKQELKSFSNFADGKTVFVNKEVFMTKKIVITTLATCIRLHGYKLRENYFSYLFIDEAGQATEIDTLIPLVLMCGKDSTNSTKFSGQVVIAGDPKQLGPTIQSRVAEPLLGKSMLERLMSWSLYAKQNNKYNPRYVTKLIQNYRCHEAILSVPNDLFYEGELVAMGSMHTTRAVDWPMLPRKNFPVIFHAVKGKEGRKKYSPSVYNDNEISQVIHYVKKLLYSKLGDKIVMPEDIGIITPYKLQRSIMHKAFEYHHLNNISVGTVEVFQGQEKDIIIISTVRSVIYKTEENTFHIGFLSNPKRFNVALTRAKSLLIVVGHPDILQQDYYWREFVKYCVKNQACHGDHFTLDKSLDNLDIRQITERKLSKGLMKNARKKIVEDEEISEDQQIDFKDLPRRRRTPSGPVSSNERYSLNEILSNFDNGYHRQFQMDNVDAFSDGSDASAYSAEKNEEMNDTEEQFAENSRMAKEFFASYLKKLSIEEEKYEEEIKLKIQMEGLEISD</sequence>
<evidence type="ECO:0000313" key="12">
    <source>
        <dbReference type="EMBL" id="KAG8038438.1"/>
    </source>
</evidence>
<keyword evidence="3" id="KW-0963">Cytoplasm</keyword>
<dbReference type="Pfam" id="PF21634">
    <property type="entry name" value="MOV-10_beta-barrel"/>
    <property type="match status" value="1"/>
</dbReference>